<dbReference type="Gene3D" id="1.20.140.30">
    <property type="entry name" value="MOB kinase activator"/>
    <property type="match status" value="2"/>
</dbReference>
<protein>
    <submittedName>
        <fullName evidence="3">Uncharacterized protein</fullName>
    </submittedName>
</protein>
<comment type="caution">
    <text evidence="3">The sequence shown here is derived from an EMBL/GenBank/DDBJ whole genome shotgun (WGS) entry which is preliminary data.</text>
</comment>
<dbReference type="EMBL" id="CAJNOJ010000070">
    <property type="protein sequence ID" value="CAF1027157.1"/>
    <property type="molecule type" value="Genomic_DNA"/>
</dbReference>
<dbReference type="SUPFAM" id="SSF101152">
    <property type="entry name" value="Mob1/phocein"/>
    <property type="match status" value="1"/>
</dbReference>
<dbReference type="InterPro" id="IPR036703">
    <property type="entry name" value="MOB_kinase_act_sf"/>
</dbReference>
<evidence type="ECO:0000313" key="4">
    <source>
        <dbReference type="Proteomes" id="UP000663852"/>
    </source>
</evidence>
<dbReference type="Pfam" id="PF03637">
    <property type="entry name" value="Mob1_phocein"/>
    <property type="match status" value="1"/>
</dbReference>
<sequence>MRLRSSTNVSESNWNNSASGFLDVLLSVWRLRHTLRFSCPSPLTKLANYRQTKPRRKPDVTTQPGKEPSPPPNDLPNSGLINSTENVNLSSSTSLPTVPSVPSHSLPSTTNQGLLYLRPEYAVFTRSLAECNIHDLIRQPAGVDKNEWIANNIVAFFNHVNALHNAMCDFCTPATCPTMTGPQNSSYSWLDERNKKTLSDETIFPTRLDQHFPLYFDSHVRKMVRLLFHAVAHLYAVHYHQLIELQLHPHLNSLFLHFISFLITSNIISSDCPSVHRDPNGPSSLTTPGQTDARELRTELETLDPLYQLLANQWRHAYGQACAQRKKAANNE</sequence>
<reference evidence="3" key="1">
    <citation type="submission" date="2021-02" db="EMBL/GenBank/DDBJ databases">
        <authorList>
            <person name="Nowell W R."/>
        </authorList>
    </citation>
    <scope>NUCLEOTIDE SEQUENCE</scope>
</reference>
<feature type="binding site" evidence="1">
    <location>
        <position position="171"/>
    </location>
    <ligand>
        <name>Zn(2+)</name>
        <dbReference type="ChEBI" id="CHEBI:29105"/>
    </ligand>
</feature>
<feature type="binding site" evidence="1">
    <location>
        <position position="233"/>
    </location>
    <ligand>
        <name>Zn(2+)</name>
        <dbReference type="ChEBI" id="CHEBI:29105"/>
    </ligand>
</feature>
<name>A0A814IQL5_ADIRI</name>
<dbReference type="Proteomes" id="UP000663852">
    <property type="component" value="Unassembled WGS sequence"/>
</dbReference>
<feature type="region of interest" description="Disordered" evidence="2">
    <location>
        <begin position="46"/>
        <end position="109"/>
    </location>
</feature>
<dbReference type="PANTHER" id="PTHR22599">
    <property type="entry name" value="MPS ONE BINDER KINASE ACTIVATOR-LIKE MOB"/>
    <property type="match status" value="1"/>
</dbReference>
<dbReference type="OrthoDB" id="8170117at2759"/>
<dbReference type="SMART" id="SM01388">
    <property type="entry name" value="Mob1_phocein"/>
    <property type="match status" value="1"/>
</dbReference>
<dbReference type="AlphaFoldDB" id="A0A814IQL5"/>
<evidence type="ECO:0000256" key="2">
    <source>
        <dbReference type="SAM" id="MobiDB-lite"/>
    </source>
</evidence>
<feature type="compositionally biased region" description="Low complexity" evidence="2">
    <location>
        <begin position="89"/>
        <end position="109"/>
    </location>
</feature>
<organism evidence="3 4">
    <name type="scientific">Adineta ricciae</name>
    <name type="common">Rotifer</name>
    <dbReference type="NCBI Taxonomy" id="249248"/>
    <lineage>
        <taxon>Eukaryota</taxon>
        <taxon>Metazoa</taxon>
        <taxon>Spiralia</taxon>
        <taxon>Gnathifera</taxon>
        <taxon>Rotifera</taxon>
        <taxon>Eurotatoria</taxon>
        <taxon>Bdelloidea</taxon>
        <taxon>Adinetida</taxon>
        <taxon>Adinetidae</taxon>
        <taxon>Adineta</taxon>
    </lineage>
</organism>
<gene>
    <name evidence="3" type="ORF">EDS130_LOCUS16210</name>
</gene>
<evidence type="ECO:0000256" key="1">
    <source>
        <dbReference type="PIRSR" id="PIRSR605301-1"/>
    </source>
</evidence>
<feature type="binding site" evidence="1">
    <location>
        <position position="176"/>
    </location>
    <ligand>
        <name>Zn(2+)</name>
        <dbReference type="ChEBI" id="CHEBI:29105"/>
    </ligand>
</feature>
<dbReference type="InterPro" id="IPR005301">
    <property type="entry name" value="MOB_kinase_act_fam"/>
</dbReference>
<evidence type="ECO:0000313" key="3">
    <source>
        <dbReference type="EMBL" id="CAF1027157.1"/>
    </source>
</evidence>
<keyword evidence="1" id="KW-0862">Zinc</keyword>
<keyword evidence="1" id="KW-0479">Metal-binding</keyword>
<proteinExistence type="predicted"/>
<feature type="binding site" evidence="1">
    <location>
        <position position="238"/>
    </location>
    <ligand>
        <name>Zn(2+)</name>
        <dbReference type="ChEBI" id="CHEBI:29105"/>
    </ligand>
</feature>
<feature type="compositionally biased region" description="Polar residues" evidence="2">
    <location>
        <begin position="75"/>
        <end position="88"/>
    </location>
</feature>
<accession>A0A814IQL5</accession>